<feature type="chain" id="PRO_5036889131" evidence="2">
    <location>
        <begin position="21"/>
        <end position="189"/>
    </location>
</feature>
<dbReference type="EMBL" id="JAGTAR010000002">
    <property type="protein sequence ID" value="MBR8534370.1"/>
    <property type="molecule type" value="Genomic_DNA"/>
</dbReference>
<reference evidence="4" key="1">
    <citation type="journal article" date="2018" name="Int. J. Syst. Evol. Microbiol.">
        <title>Carboxylicivirga sediminis sp. nov., isolated from coastal sediment.</title>
        <authorList>
            <person name="Wang F.Q."/>
            <person name="Ren L.H."/>
            <person name="Zou R.J."/>
            <person name="Sun Y.Z."/>
            <person name="Liu X.J."/>
            <person name="Jiang F."/>
            <person name="Liu L.J."/>
        </authorList>
    </citation>
    <scope>NUCLEOTIDE SEQUENCE</scope>
    <source>
        <strain evidence="4">JR1</strain>
    </source>
</reference>
<name>A0A941F256_9BACT</name>
<dbReference type="AlphaFoldDB" id="A0A941F256"/>
<dbReference type="RefSeq" id="WP_212188275.1">
    <property type="nucleotide sequence ID" value="NZ_JAGTAR010000002.1"/>
</dbReference>
<dbReference type="InterPro" id="IPR027385">
    <property type="entry name" value="Beta-barrel_OMP"/>
</dbReference>
<dbReference type="Pfam" id="PF13505">
    <property type="entry name" value="OMP_b-brl"/>
    <property type="match status" value="1"/>
</dbReference>
<evidence type="ECO:0000256" key="1">
    <source>
        <dbReference type="ARBA" id="ARBA00022729"/>
    </source>
</evidence>
<dbReference type="Proteomes" id="UP000679220">
    <property type="component" value="Unassembled WGS sequence"/>
</dbReference>
<dbReference type="SUPFAM" id="SSF56925">
    <property type="entry name" value="OMPA-like"/>
    <property type="match status" value="1"/>
</dbReference>
<evidence type="ECO:0000313" key="4">
    <source>
        <dbReference type="EMBL" id="MBR8534370.1"/>
    </source>
</evidence>
<evidence type="ECO:0000256" key="2">
    <source>
        <dbReference type="SAM" id="SignalP"/>
    </source>
</evidence>
<protein>
    <submittedName>
        <fullName evidence="4">Outer membrane beta-barrel protein</fullName>
    </submittedName>
</protein>
<keyword evidence="5" id="KW-1185">Reference proteome</keyword>
<keyword evidence="1 2" id="KW-0732">Signal</keyword>
<evidence type="ECO:0000313" key="5">
    <source>
        <dbReference type="Proteomes" id="UP000679220"/>
    </source>
</evidence>
<feature type="domain" description="Outer membrane protein beta-barrel" evidence="3">
    <location>
        <begin position="9"/>
        <end position="167"/>
    </location>
</feature>
<gene>
    <name evidence="4" type="ORF">KDU71_02275</name>
</gene>
<dbReference type="Gene3D" id="2.40.160.20">
    <property type="match status" value="1"/>
</dbReference>
<proteinExistence type="predicted"/>
<reference evidence="4" key="2">
    <citation type="submission" date="2021-04" db="EMBL/GenBank/DDBJ databases">
        <authorList>
            <person name="Zhang T."/>
            <person name="Zhang Y."/>
            <person name="Lu D."/>
            <person name="Zuo D."/>
            <person name="Du Z."/>
        </authorList>
    </citation>
    <scope>NUCLEOTIDE SEQUENCE</scope>
    <source>
        <strain evidence="4">JR1</strain>
    </source>
</reference>
<evidence type="ECO:0000259" key="3">
    <source>
        <dbReference type="Pfam" id="PF13505"/>
    </source>
</evidence>
<dbReference type="InterPro" id="IPR011250">
    <property type="entry name" value="OMP/PagP_B-barrel"/>
</dbReference>
<accession>A0A941F256</accession>
<organism evidence="4 5">
    <name type="scientific">Carboxylicivirga sediminis</name>
    <dbReference type="NCBI Taxonomy" id="2006564"/>
    <lineage>
        <taxon>Bacteria</taxon>
        <taxon>Pseudomonadati</taxon>
        <taxon>Bacteroidota</taxon>
        <taxon>Bacteroidia</taxon>
        <taxon>Marinilabiliales</taxon>
        <taxon>Marinilabiliaceae</taxon>
        <taxon>Carboxylicivirga</taxon>
    </lineage>
</organism>
<comment type="caution">
    <text evidence="4">The sequence shown here is derived from an EMBL/GenBank/DDBJ whole genome shotgun (WGS) entry which is preliminary data.</text>
</comment>
<sequence>MKKVLLLVAVLVAGIASANAQSENYKAFKVDAGALYAIPGGDGVKSGAGFYIEPKYNLTDNIALGLKMEWAVMGADDVDGMSVDISALGSYQVTGDYYFGDSKVRPFVGLGAGIYSMGTMEYSAVDAMDGNMGTLDYGSKFGFAPRAGLLMGHFRLGLEYNVITGIDSALDSRNYLSFKVGFEIGGGKK</sequence>
<feature type="signal peptide" evidence="2">
    <location>
        <begin position="1"/>
        <end position="20"/>
    </location>
</feature>